<keyword evidence="3" id="KW-1185">Reference proteome</keyword>
<feature type="region of interest" description="Disordered" evidence="1">
    <location>
        <begin position="1"/>
        <end position="23"/>
    </location>
</feature>
<proteinExistence type="predicted"/>
<organism evidence="2 3">
    <name type="scientific">Reticulomyxa filosa</name>
    <dbReference type="NCBI Taxonomy" id="46433"/>
    <lineage>
        <taxon>Eukaryota</taxon>
        <taxon>Sar</taxon>
        <taxon>Rhizaria</taxon>
        <taxon>Retaria</taxon>
        <taxon>Foraminifera</taxon>
        <taxon>Monothalamids</taxon>
        <taxon>Reticulomyxidae</taxon>
        <taxon>Reticulomyxa</taxon>
    </lineage>
</organism>
<evidence type="ECO:0000313" key="2">
    <source>
        <dbReference type="EMBL" id="ETN98728.1"/>
    </source>
</evidence>
<feature type="region of interest" description="Disordered" evidence="1">
    <location>
        <begin position="64"/>
        <end position="98"/>
    </location>
</feature>
<sequence>QKKKEEQSLQIKDTMNKKKDDANYQYDDDISTIGGDEYDLMMAIRMSMVEGSSDIKKTNHTTLMDSDVEMTSTKQDITETNKGKEEIEHSNGTDLALSHSKEDCDEILDVDVEHLIKMYTQRSTKQRSMVDH</sequence>
<dbReference type="AlphaFoldDB" id="X6LB10"/>
<feature type="compositionally biased region" description="Polar residues" evidence="1">
    <location>
        <begin position="64"/>
        <end position="75"/>
    </location>
</feature>
<dbReference type="Proteomes" id="UP000023152">
    <property type="component" value="Unassembled WGS sequence"/>
</dbReference>
<name>X6LB10_RETFI</name>
<protein>
    <submittedName>
        <fullName evidence="2">Uncharacterized protein</fullName>
    </submittedName>
</protein>
<feature type="non-terminal residue" evidence="2">
    <location>
        <position position="1"/>
    </location>
</feature>
<comment type="caution">
    <text evidence="2">The sequence shown here is derived from an EMBL/GenBank/DDBJ whole genome shotgun (WGS) entry which is preliminary data.</text>
</comment>
<gene>
    <name evidence="2" type="ORF">RFI_38759</name>
</gene>
<evidence type="ECO:0000313" key="3">
    <source>
        <dbReference type="Proteomes" id="UP000023152"/>
    </source>
</evidence>
<accession>X6LB10</accession>
<dbReference type="EMBL" id="ASPP01045919">
    <property type="protein sequence ID" value="ETN98728.1"/>
    <property type="molecule type" value="Genomic_DNA"/>
</dbReference>
<evidence type="ECO:0000256" key="1">
    <source>
        <dbReference type="SAM" id="MobiDB-lite"/>
    </source>
</evidence>
<reference evidence="2 3" key="1">
    <citation type="journal article" date="2013" name="Curr. Biol.">
        <title>The Genome of the Foraminiferan Reticulomyxa filosa.</title>
        <authorList>
            <person name="Glockner G."/>
            <person name="Hulsmann N."/>
            <person name="Schleicher M."/>
            <person name="Noegel A.A."/>
            <person name="Eichinger L."/>
            <person name="Gallinger C."/>
            <person name="Pawlowski J."/>
            <person name="Sierra R."/>
            <person name="Euteneuer U."/>
            <person name="Pillet L."/>
            <person name="Moustafa A."/>
            <person name="Platzer M."/>
            <person name="Groth M."/>
            <person name="Szafranski K."/>
            <person name="Schliwa M."/>
        </authorList>
    </citation>
    <scope>NUCLEOTIDE SEQUENCE [LARGE SCALE GENOMIC DNA]</scope>
</reference>
<feature type="compositionally biased region" description="Basic and acidic residues" evidence="1">
    <location>
        <begin position="76"/>
        <end position="91"/>
    </location>
</feature>